<organism evidence="2 3">
    <name type="scientific">Meganyctiphanes norvegica</name>
    <name type="common">Northern krill</name>
    <name type="synonym">Thysanopoda norvegica</name>
    <dbReference type="NCBI Taxonomy" id="48144"/>
    <lineage>
        <taxon>Eukaryota</taxon>
        <taxon>Metazoa</taxon>
        <taxon>Ecdysozoa</taxon>
        <taxon>Arthropoda</taxon>
        <taxon>Crustacea</taxon>
        <taxon>Multicrustacea</taxon>
        <taxon>Malacostraca</taxon>
        <taxon>Eumalacostraca</taxon>
        <taxon>Eucarida</taxon>
        <taxon>Euphausiacea</taxon>
        <taxon>Euphausiidae</taxon>
        <taxon>Meganyctiphanes</taxon>
    </lineage>
</organism>
<comment type="caution">
    <text evidence="2">The sequence shown here is derived from an EMBL/GenBank/DDBJ whole genome shotgun (WGS) entry which is preliminary data.</text>
</comment>
<evidence type="ECO:0000313" key="3">
    <source>
        <dbReference type="Proteomes" id="UP001497623"/>
    </source>
</evidence>
<dbReference type="EMBL" id="CAXKWB010025675">
    <property type="protein sequence ID" value="CAL4128445.1"/>
    <property type="molecule type" value="Genomic_DNA"/>
</dbReference>
<dbReference type="Pfam" id="PF23046">
    <property type="entry name" value="tSH3-B_UBE2O"/>
    <property type="match status" value="1"/>
</dbReference>
<proteinExistence type="predicted"/>
<dbReference type="Proteomes" id="UP001497623">
    <property type="component" value="Unassembled WGS sequence"/>
</dbReference>
<accession>A0AAV2RMX4</accession>
<protein>
    <recommendedName>
        <fullName evidence="1">UBE2O-like tandem tSH3-B domain-containing protein</fullName>
    </recommendedName>
</protein>
<reference evidence="2 3" key="1">
    <citation type="submission" date="2024-05" db="EMBL/GenBank/DDBJ databases">
        <authorList>
            <person name="Wallberg A."/>
        </authorList>
    </citation>
    <scope>NUCLEOTIDE SEQUENCE [LARGE SCALE GENOMIC DNA]</scope>
</reference>
<evidence type="ECO:0000259" key="1">
    <source>
        <dbReference type="Pfam" id="PF23046"/>
    </source>
</evidence>
<gene>
    <name evidence="2" type="ORF">MNOR_LOCUS26118</name>
</gene>
<evidence type="ECO:0000313" key="2">
    <source>
        <dbReference type="EMBL" id="CAL4128445.1"/>
    </source>
</evidence>
<feature type="domain" description="UBE2O-like tandem tSH3-B" evidence="1">
    <location>
        <begin position="5"/>
        <end position="101"/>
    </location>
</feature>
<feature type="non-terminal residue" evidence="2">
    <location>
        <position position="1"/>
    </location>
</feature>
<sequence length="153" mass="17963">FCEQDSEFRRYDFYPGQQLVGLARAFEDVEWIHRTKEMELACAKPHKSLKVTVDKVQVVQLGVRWQCRAFSNDPNIDKEQPKYLVQGEDLKRVRMLNVFEPCTLQLGDRNYYVLKDGDHILTRDQWRKLTALQLQGDATNPCPLRPRPPKTKT</sequence>
<keyword evidence="3" id="KW-1185">Reference proteome</keyword>
<dbReference type="InterPro" id="IPR057735">
    <property type="entry name" value="UBE2O-like_tSH3-B"/>
</dbReference>
<name>A0AAV2RMX4_MEGNR</name>
<feature type="non-terminal residue" evidence="2">
    <location>
        <position position="153"/>
    </location>
</feature>
<dbReference type="AlphaFoldDB" id="A0AAV2RMX4"/>